<dbReference type="RefSeq" id="WP_006858303.1">
    <property type="nucleotide sequence ID" value="NZ_CABIYH010000002.1"/>
</dbReference>
<dbReference type="InterPro" id="IPR011990">
    <property type="entry name" value="TPR-like_helical_dom_sf"/>
</dbReference>
<reference evidence="5 7" key="2">
    <citation type="submission" date="2018-08" db="EMBL/GenBank/DDBJ databases">
        <title>A genome reference for cultivated species of the human gut microbiota.</title>
        <authorList>
            <person name="Zou Y."/>
            <person name="Xue W."/>
            <person name="Luo G."/>
        </authorList>
    </citation>
    <scope>NUCLEOTIDE SEQUENCE [LARGE SCALE GENOMIC DNA]</scope>
    <source>
        <strain evidence="5 7">AM37-1AC</strain>
    </source>
</reference>
<evidence type="ECO:0000313" key="7">
    <source>
        <dbReference type="Proteomes" id="UP000283513"/>
    </source>
</evidence>
<keyword evidence="2" id="KW-1133">Transmembrane helix</keyword>
<evidence type="ECO:0000259" key="3">
    <source>
        <dbReference type="Pfam" id="PF13290"/>
    </source>
</evidence>
<dbReference type="OrthoDB" id="9802197at2"/>
<keyword evidence="4" id="KW-0808">Transferase</keyword>
<dbReference type="EMBL" id="CYXZ01000002">
    <property type="protein sequence ID" value="CUM75543.1"/>
    <property type="molecule type" value="Genomic_DNA"/>
</dbReference>
<keyword evidence="2" id="KW-0472">Membrane</keyword>
<protein>
    <submittedName>
        <fullName evidence="5">Cell surface protein</fullName>
    </submittedName>
    <submittedName>
        <fullName evidence="4">Predicted O-linked N-acetylglucosamine transferase, SPINDLY family</fullName>
    </submittedName>
</protein>
<evidence type="ECO:0000313" key="4">
    <source>
        <dbReference type="EMBL" id="CUM75543.1"/>
    </source>
</evidence>
<feature type="transmembrane region" description="Helical" evidence="2">
    <location>
        <begin position="69"/>
        <end position="92"/>
    </location>
</feature>
<keyword evidence="2" id="KW-0812">Transmembrane</keyword>
<name>A0A173RCB6_9FIRM</name>
<gene>
    <name evidence="5" type="ORF">DW856_01040</name>
    <name evidence="4" type="ORF">ERS852572_00318</name>
</gene>
<feature type="domain" description="GH29D-like beta-sandwich" evidence="3">
    <location>
        <begin position="301"/>
        <end position="359"/>
    </location>
</feature>
<dbReference type="Proteomes" id="UP000283513">
    <property type="component" value="Unassembled WGS sequence"/>
</dbReference>
<dbReference type="InterPro" id="IPR019734">
    <property type="entry name" value="TPR_rpt"/>
</dbReference>
<reference evidence="4 6" key="1">
    <citation type="submission" date="2015-09" db="EMBL/GenBank/DDBJ databases">
        <authorList>
            <consortium name="Pathogen Informatics"/>
        </authorList>
    </citation>
    <scope>NUCLEOTIDE SEQUENCE [LARGE SCALE GENOMIC DNA]</scope>
    <source>
        <strain evidence="4 6">2789STDY5834960</strain>
    </source>
</reference>
<dbReference type="Proteomes" id="UP000095350">
    <property type="component" value="Unassembled WGS sequence"/>
</dbReference>
<dbReference type="Gene3D" id="1.25.40.10">
    <property type="entry name" value="Tetratricopeptide repeat domain"/>
    <property type="match status" value="1"/>
</dbReference>
<dbReference type="PROSITE" id="PS50005">
    <property type="entry name" value="TPR"/>
    <property type="match status" value="2"/>
</dbReference>
<dbReference type="GeneID" id="61433235"/>
<dbReference type="AlphaFoldDB" id="A0A173RCB6"/>
<evidence type="ECO:0000256" key="2">
    <source>
        <dbReference type="SAM" id="Phobius"/>
    </source>
</evidence>
<dbReference type="SMART" id="SM00028">
    <property type="entry name" value="TPR"/>
    <property type="match status" value="2"/>
</dbReference>
<dbReference type="Pfam" id="PF13290">
    <property type="entry name" value="CHB_HEX_C_1"/>
    <property type="match status" value="1"/>
</dbReference>
<dbReference type="InterPro" id="IPR059177">
    <property type="entry name" value="GH29D-like_dom"/>
</dbReference>
<feature type="repeat" description="TPR" evidence="1">
    <location>
        <begin position="134"/>
        <end position="167"/>
    </location>
</feature>
<dbReference type="InterPro" id="IPR026876">
    <property type="entry name" value="Fn3_assoc_repeat"/>
</dbReference>
<dbReference type="Pfam" id="PF14559">
    <property type="entry name" value="TPR_19"/>
    <property type="match status" value="1"/>
</dbReference>
<organism evidence="4 6">
    <name type="scientific">Roseburia intestinalis</name>
    <dbReference type="NCBI Taxonomy" id="166486"/>
    <lineage>
        <taxon>Bacteria</taxon>
        <taxon>Bacillati</taxon>
        <taxon>Bacillota</taxon>
        <taxon>Clostridia</taxon>
        <taxon>Lachnospirales</taxon>
        <taxon>Lachnospiraceae</taxon>
        <taxon>Roseburia</taxon>
    </lineage>
</organism>
<evidence type="ECO:0000313" key="6">
    <source>
        <dbReference type="Proteomes" id="UP000095350"/>
    </source>
</evidence>
<accession>A0A173RCB6</accession>
<proteinExistence type="predicted"/>
<dbReference type="SUPFAM" id="SSF48452">
    <property type="entry name" value="TPR-like"/>
    <property type="match status" value="1"/>
</dbReference>
<dbReference type="GO" id="GO:0016740">
    <property type="term" value="F:transferase activity"/>
    <property type="evidence" value="ECO:0007669"/>
    <property type="project" value="UniProtKB-KW"/>
</dbReference>
<dbReference type="Pfam" id="PF13287">
    <property type="entry name" value="Fn3_assoc"/>
    <property type="match status" value="1"/>
</dbReference>
<dbReference type="SMR" id="A0A173RCB6"/>
<evidence type="ECO:0000256" key="1">
    <source>
        <dbReference type="PROSITE-ProRule" id="PRU00339"/>
    </source>
</evidence>
<dbReference type="STRING" id="166486.ERS852572_00318"/>
<sequence>MKCAKCGAELKKGCLYCSVCGHEAQIVSDYNVLEDDYLRSLLKDGEGEKNPQEKEPEPKKTKKKKKSHLALIVCCCLIITGAAVGIAVKLYIDNKNANSYDYQIEMAEKELVDRNYENALRYYKTALALQPDDIKVREAMAEIYTSQKEYDSALVLYMEILQLDKTNKEAYQHLISIYDEMGDYDSILSLKEDVTDENILALFDDYEVGEPIISPLSGQYDDYITVVIYSIAGNDIYYTTDGTVPDKENGIPYPQGGIPLNHTGNFEINAVCCNEKGIYSDIVTEEYQIQFKKPDLPSVSPDGGVFSEETTVTITQQKDCTIYYTWDSTDPTTESAVYTEPIVVPEGDYVLSVMAVNNKTGLVSDIYRVNLGYHP</sequence>
<feature type="repeat" description="TPR" evidence="1">
    <location>
        <begin position="100"/>
        <end position="133"/>
    </location>
</feature>
<dbReference type="EMBL" id="QSHO01000001">
    <property type="protein sequence ID" value="RHC20829.1"/>
    <property type="molecule type" value="Genomic_DNA"/>
</dbReference>
<dbReference type="PaxDb" id="166486-ERS852572_00318"/>
<evidence type="ECO:0000313" key="5">
    <source>
        <dbReference type="EMBL" id="RHC20829.1"/>
    </source>
</evidence>
<keyword evidence="1" id="KW-0802">TPR repeat</keyword>